<reference evidence="1 2" key="1">
    <citation type="submission" date="2021-03" db="EMBL/GenBank/DDBJ databases">
        <title>Genome Sequence of Bradyrhizobium vignae strain ISRA400.</title>
        <authorList>
            <person name="Tisa L.S."/>
            <person name="Svistoonoff S."/>
            <person name="Hocher V."/>
            <person name="Fall S."/>
            <person name="Zaiya A."/>
            <person name="Naing D."/>
            <person name="Niang N."/>
            <person name="Diouf A."/>
            <person name="Dasylva M.C."/>
            <person name="Toure O."/>
            <person name="Gueye M."/>
            <person name="Gully D."/>
            <person name="Tisseyre P."/>
            <person name="Simpson S."/>
            <person name="Morris K."/>
            <person name="Thomas W.K."/>
        </authorList>
    </citation>
    <scope>NUCLEOTIDE SEQUENCE [LARGE SCALE GENOMIC DNA]</scope>
    <source>
        <strain evidence="1 2">ISRA400</strain>
    </source>
</reference>
<evidence type="ECO:0000313" key="1">
    <source>
        <dbReference type="EMBL" id="MBP0116022.1"/>
    </source>
</evidence>
<organism evidence="1 2">
    <name type="scientific">Bradyrhizobium vignae</name>
    <dbReference type="NCBI Taxonomy" id="1549949"/>
    <lineage>
        <taxon>Bacteria</taxon>
        <taxon>Pseudomonadati</taxon>
        <taxon>Pseudomonadota</taxon>
        <taxon>Alphaproteobacteria</taxon>
        <taxon>Hyphomicrobiales</taxon>
        <taxon>Nitrobacteraceae</taxon>
        <taxon>Bradyrhizobium</taxon>
    </lineage>
</organism>
<dbReference type="Gene3D" id="3.40.630.10">
    <property type="entry name" value="Zn peptidases"/>
    <property type="match status" value="1"/>
</dbReference>
<dbReference type="RefSeq" id="WP_129146223.1">
    <property type="nucleotide sequence ID" value="NZ_JAGIKT010000109.1"/>
</dbReference>
<dbReference type="Proteomes" id="UP000669317">
    <property type="component" value="Unassembled WGS sequence"/>
</dbReference>
<gene>
    <name evidence="1" type="ORF">JWS04_34160</name>
</gene>
<dbReference type="EMBL" id="JAGIKT010000109">
    <property type="protein sequence ID" value="MBP0116022.1"/>
    <property type="molecule type" value="Genomic_DNA"/>
</dbReference>
<comment type="caution">
    <text evidence="1">The sequence shown here is derived from an EMBL/GenBank/DDBJ whole genome shotgun (WGS) entry which is preliminary data.</text>
</comment>
<keyword evidence="2" id="KW-1185">Reference proteome</keyword>
<evidence type="ECO:0000313" key="2">
    <source>
        <dbReference type="Proteomes" id="UP000669317"/>
    </source>
</evidence>
<proteinExistence type="predicted"/>
<accession>A0ABS4A6I3</accession>
<name>A0ABS4A6I3_9BRAD</name>
<sequence>MLMFIAQPADEIVLGAKAMLADGLFTRFPKPNFGFALHDGPLSFRDFFPGRCTSTGSQQFIKY</sequence>
<dbReference type="SUPFAM" id="SSF53187">
    <property type="entry name" value="Zn-dependent exopeptidases"/>
    <property type="match status" value="1"/>
</dbReference>
<protein>
    <submittedName>
        <fullName evidence="1">Uncharacterized protein</fullName>
    </submittedName>
</protein>